<name>A0A975Y170_9ACTN</name>
<evidence type="ECO:0000256" key="1">
    <source>
        <dbReference type="SAM" id="MobiDB-lite"/>
    </source>
</evidence>
<dbReference type="AlphaFoldDB" id="A0A975Y170"/>
<organism evidence="2 3">
    <name type="scientific">Nocardioides panacis</name>
    <dbReference type="NCBI Taxonomy" id="2849501"/>
    <lineage>
        <taxon>Bacteria</taxon>
        <taxon>Bacillati</taxon>
        <taxon>Actinomycetota</taxon>
        <taxon>Actinomycetes</taxon>
        <taxon>Propionibacteriales</taxon>
        <taxon>Nocardioidaceae</taxon>
        <taxon>Nocardioides</taxon>
    </lineage>
</organism>
<feature type="region of interest" description="Disordered" evidence="1">
    <location>
        <begin position="26"/>
        <end position="49"/>
    </location>
</feature>
<gene>
    <name evidence="2" type="ORF">KRR39_05245</name>
</gene>
<accession>A0A975Y170</accession>
<dbReference type="KEGG" id="nps:KRR39_05245"/>
<evidence type="ECO:0000313" key="3">
    <source>
        <dbReference type="Proteomes" id="UP000683575"/>
    </source>
</evidence>
<reference evidence="2" key="1">
    <citation type="submission" date="2021-06" db="EMBL/GenBank/DDBJ databases">
        <title>Complete genome sequence of Nocardioides sp. G188.</title>
        <authorList>
            <person name="Im W.-T."/>
        </authorList>
    </citation>
    <scope>NUCLEOTIDE SEQUENCE</scope>
    <source>
        <strain evidence="2">G188</strain>
    </source>
</reference>
<evidence type="ECO:0000313" key="2">
    <source>
        <dbReference type="EMBL" id="QWZ09200.1"/>
    </source>
</evidence>
<dbReference type="EMBL" id="CP077062">
    <property type="protein sequence ID" value="QWZ09200.1"/>
    <property type="molecule type" value="Genomic_DNA"/>
</dbReference>
<dbReference type="InterPro" id="IPR028037">
    <property type="entry name" value="Antitoxin_Rv0909/MT0933"/>
</dbReference>
<keyword evidence="3" id="KW-1185">Reference proteome</keyword>
<dbReference type="Proteomes" id="UP000683575">
    <property type="component" value="Chromosome"/>
</dbReference>
<proteinExistence type="predicted"/>
<sequence length="71" mass="7672">MGFLDKAKKQLTKAVDQHGDKIAQGADKLGDTLNQKTGNKHADKIAKGKVQLKKGLDSLDGKNDDFGKPRP</sequence>
<dbReference type="RefSeq" id="WP_216941046.1">
    <property type="nucleotide sequence ID" value="NZ_CP077062.1"/>
</dbReference>
<dbReference type="Pfam" id="PF14013">
    <property type="entry name" value="MT0933_antitox"/>
    <property type="match status" value="1"/>
</dbReference>
<protein>
    <submittedName>
        <fullName evidence="2">Antitoxin</fullName>
    </submittedName>
</protein>